<gene>
    <name evidence="7" type="ORF">ARAM_000776</name>
</gene>
<dbReference type="InterPro" id="IPR016169">
    <property type="entry name" value="FAD-bd_PCMH_sub2"/>
</dbReference>
<feature type="domain" description="FAD-binding PCMH-type" evidence="6">
    <location>
        <begin position="28"/>
        <end position="199"/>
    </location>
</feature>
<dbReference type="Proteomes" id="UP000034291">
    <property type="component" value="Unassembled WGS sequence"/>
</dbReference>
<dbReference type="InterPro" id="IPR050416">
    <property type="entry name" value="FAD-linked_Oxidoreductase"/>
</dbReference>
<dbReference type="InterPro" id="IPR016167">
    <property type="entry name" value="FAD-bd_PCMH_sub1"/>
</dbReference>
<evidence type="ECO:0000313" key="7">
    <source>
        <dbReference type="EMBL" id="KKK14308.1"/>
    </source>
</evidence>
<evidence type="ECO:0000313" key="8">
    <source>
        <dbReference type="Proteomes" id="UP000034291"/>
    </source>
</evidence>
<dbReference type="STRING" id="308745.A0A0F8U406"/>
<dbReference type="GO" id="GO:0071949">
    <property type="term" value="F:FAD binding"/>
    <property type="evidence" value="ECO:0007669"/>
    <property type="project" value="InterPro"/>
</dbReference>
<reference evidence="7 8" key="1">
    <citation type="submission" date="2015-02" db="EMBL/GenBank/DDBJ databases">
        <title>Draft Genome Sequences of Two Closely-Related Aflatoxigenic Aspergillus Species Obtained from the Cote d'Ivoire.</title>
        <authorList>
            <person name="Moore G.G."/>
            <person name="Beltz S.B."/>
            <person name="Mack B.M."/>
        </authorList>
    </citation>
    <scope>NUCLEOTIDE SEQUENCE [LARGE SCALE GENOMIC DNA]</scope>
    <source>
        <strain evidence="7 8">SRRC1468</strain>
    </source>
</reference>
<evidence type="ECO:0000256" key="4">
    <source>
        <dbReference type="ARBA" id="ARBA00022827"/>
    </source>
</evidence>
<comment type="caution">
    <text evidence="7">The sequence shown here is derived from an EMBL/GenBank/DDBJ whole genome shotgun (WGS) entry which is preliminary data.</text>
</comment>
<dbReference type="Pfam" id="PF01565">
    <property type="entry name" value="FAD_binding_4"/>
    <property type="match status" value="1"/>
</dbReference>
<dbReference type="InterPro" id="IPR036318">
    <property type="entry name" value="FAD-bd_PCMH-like_sf"/>
</dbReference>
<keyword evidence="5" id="KW-0560">Oxidoreductase</keyword>
<dbReference type="AlphaFoldDB" id="A0A0F8U406"/>
<dbReference type="OrthoDB" id="415825at2759"/>
<comment type="cofactor">
    <cofactor evidence="1">
        <name>FAD</name>
        <dbReference type="ChEBI" id="CHEBI:57692"/>
    </cofactor>
</comment>
<dbReference type="InterPro" id="IPR012951">
    <property type="entry name" value="BBE"/>
</dbReference>
<evidence type="ECO:0000259" key="6">
    <source>
        <dbReference type="PROSITE" id="PS51387"/>
    </source>
</evidence>
<dbReference type="InterPro" id="IPR006094">
    <property type="entry name" value="Oxid_FAD_bind_N"/>
</dbReference>
<keyword evidence="8" id="KW-1185">Reference proteome</keyword>
<dbReference type="PANTHER" id="PTHR42973">
    <property type="entry name" value="BINDING OXIDOREDUCTASE, PUTATIVE (AFU_ORTHOLOGUE AFUA_1G17690)-RELATED"/>
    <property type="match status" value="1"/>
</dbReference>
<comment type="similarity">
    <text evidence="2">Belongs to the oxygen-dependent FAD-linked oxidoreductase family.</text>
</comment>
<dbReference type="SUPFAM" id="SSF56176">
    <property type="entry name" value="FAD-binding/transporter-associated domain-like"/>
    <property type="match status" value="1"/>
</dbReference>
<dbReference type="GO" id="GO:0016491">
    <property type="term" value="F:oxidoreductase activity"/>
    <property type="evidence" value="ECO:0007669"/>
    <property type="project" value="UniProtKB-KW"/>
</dbReference>
<evidence type="ECO:0000256" key="1">
    <source>
        <dbReference type="ARBA" id="ARBA00001974"/>
    </source>
</evidence>
<dbReference type="PROSITE" id="PS51387">
    <property type="entry name" value="FAD_PCMH"/>
    <property type="match status" value="1"/>
</dbReference>
<sequence length="478" mass="53999">MDIVWREKNDPAIYEAARTKRLFNAQVPDRYPLAIAFVESDIHIVDAVRLAIDKKCQISVRAGGHSFPAWSVCENAILVDLGNFSEIVMDDETGVVGVTPATTSRKLNEFLSVKGRIASVGHCPDVGLGGFLLAGGLGWNSSNWGWACEQIVAVDVVTPGGELLRADREKNTELFWAVRGAGPAFPGIITRFYLQTRPAPRRILSSVYVYPVTHCGEAFSWILDIGSELRGNIEISAVATYVPEQETPCLIIKMMAFGDEEESVKQLQRAENSYPPGSLSHSFCQETTLQNEFDNMEIAFPSNHRYCVDNAFLRNDIDVAALLQTAFTTLPSKKSMVLWNFMMPRSQRELLDMALSIQSNHYCAVYAIWEDESEDGYCRSWVQTIMRGLETHSIGSYVGEYDFQARASNVWGAEQYERLKHIKQKWDPHNRIIRFYILRYCFDGHYEGSSKDKWHKKPRKGHPVYTRLTARSVIDTSA</sequence>
<dbReference type="EMBL" id="JZBS01003603">
    <property type="protein sequence ID" value="KKK14308.1"/>
    <property type="molecule type" value="Genomic_DNA"/>
</dbReference>
<dbReference type="InterPro" id="IPR016166">
    <property type="entry name" value="FAD-bd_PCMH"/>
</dbReference>
<dbReference type="PANTHER" id="PTHR42973:SF39">
    <property type="entry name" value="FAD-BINDING PCMH-TYPE DOMAIN-CONTAINING PROTEIN"/>
    <property type="match status" value="1"/>
</dbReference>
<dbReference type="Gene3D" id="3.40.462.20">
    <property type="match status" value="1"/>
</dbReference>
<proteinExistence type="inferred from homology"/>
<accession>A0A0F8U406</accession>
<evidence type="ECO:0000256" key="5">
    <source>
        <dbReference type="ARBA" id="ARBA00023002"/>
    </source>
</evidence>
<dbReference type="Gene3D" id="3.30.43.10">
    <property type="entry name" value="Uridine Diphospho-n-acetylenolpyruvylglucosamine Reductase, domain 2"/>
    <property type="match status" value="1"/>
</dbReference>
<name>A0A0F8U406_9EURO</name>
<keyword evidence="3" id="KW-0285">Flavoprotein</keyword>
<protein>
    <recommendedName>
        <fullName evidence="6">FAD-binding PCMH-type domain-containing protein</fullName>
    </recommendedName>
</protein>
<evidence type="ECO:0000256" key="2">
    <source>
        <dbReference type="ARBA" id="ARBA00005466"/>
    </source>
</evidence>
<dbReference type="Pfam" id="PF08031">
    <property type="entry name" value="BBE"/>
    <property type="match status" value="1"/>
</dbReference>
<dbReference type="Gene3D" id="3.30.465.10">
    <property type="match status" value="1"/>
</dbReference>
<keyword evidence="4" id="KW-0274">FAD</keyword>
<organism evidence="7 8">
    <name type="scientific">Aspergillus rambellii</name>
    <dbReference type="NCBI Taxonomy" id="308745"/>
    <lineage>
        <taxon>Eukaryota</taxon>
        <taxon>Fungi</taxon>
        <taxon>Dikarya</taxon>
        <taxon>Ascomycota</taxon>
        <taxon>Pezizomycotina</taxon>
        <taxon>Eurotiomycetes</taxon>
        <taxon>Eurotiomycetidae</taxon>
        <taxon>Eurotiales</taxon>
        <taxon>Aspergillaceae</taxon>
        <taxon>Aspergillus</taxon>
        <taxon>Aspergillus subgen. Nidulantes</taxon>
    </lineage>
</organism>
<evidence type="ECO:0000256" key="3">
    <source>
        <dbReference type="ARBA" id="ARBA00022630"/>
    </source>
</evidence>